<evidence type="ECO:0000313" key="1">
    <source>
        <dbReference type="EMBL" id="RNA06116.1"/>
    </source>
</evidence>
<name>A0A3M7Q3T1_BRAPC</name>
<gene>
    <name evidence="1" type="ORF">BpHYR1_016644</name>
</gene>
<reference evidence="1 2" key="1">
    <citation type="journal article" date="2018" name="Sci. Rep.">
        <title>Genomic signatures of local adaptation to the degree of environmental predictability in rotifers.</title>
        <authorList>
            <person name="Franch-Gras L."/>
            <person name="Hahn C."/>
            <person name="Garcia-Roger E.M."/>
            <person name="Carmona M.J."/>
            <person name="Serra M."/>
            <person name="Gomez A."/>
        </authorList>
    </citation>
    <scope>NUCLEOTIDE SEQUENCE [LARGE SCALE GENOMIC DNA]</scope>
    <source>
        <strain evidence="1">HYR1</strain>
    </source>
</reference>
<keyword evidence="2" id="KW-1185">Reference proteome</keyword>
<evidence type="ECO:0000313" key="2">
    <source>
        <dbReference type="Proteomes" id="UP000276133"/>
    </source>
</evidence>
<dbReference type="AlphaFoldDB" id="A0A3M7Q3T1"/>
<organism evidence="1 2">
    <name type="scientific">Brachionus plicatilis</name>
    <name type="common">Marine rotifer</name>
    <name type="synonym">Brachionus muelleri</name>
    <dbReference type="NCBI Taxonomy" id="10195"/>
    <lineage>
        <taxon>Eukaryota</taxon>
        <taxon>Metazoa</taxon>
        <taxon>Spiralia</taxon>
        <taxon>Gnathifera</taxon>
        <taxon>Rotifera</taxon>
        <taxon>Eurotatoria</taxon>
        <taxon>Monogononta</taxon>
        <taxon>Pseudotrocha</taxon>
        <taxon>Ploima</taxon>
        <taxon>Brachionidae</taxon>
        <taxon>Brachionus</taxon>
    </lineage>
</organism>
<accession>A0A3M7Q3T1</accession>
<dbReference type="Proteomes" id="UP000276133">
    <property type="component" value="Unassembled WGS sequence"/>
</dbReference>
<protein>
    <submittedName>
        <fullName evidence="1">Uncharacterized protein</fullName>
    </submittedName>
</protein>
<dbReference type="EMBL" id="REGN01007486">
    <property type="protein sequence ID" value="RNA06116.1"/>
    <property type="molecule type" value="Genomic_DNA"/>
</dbReference>
<sequence length="87" mass="9948">MGRKQPIVTIKPHKHNATIKTQVKAVQSNIRELTEKQPDTKPRQIILQAQSNLSDELSQICPLTTRHGNYVEMHELINLPIMKSLLI</sequence>
<comment type="caution">
    <text evidence="1">The sequence shown here is derived from an EMBL/GenBank/DDBJ whole genome shotgun (WGS) entry which is preliminary data.</text>
</comment>
<proteinExistence type="predicted"/>